<organism evidence="1 2">
    <name type="scientific">Paenibacillus baimaensis</name>
    <dbReference type="NCBI Taxonomy" id="2982185"/>
    <lineage>
        <taxon>Bacteria</taxon>
        <taxon>Bacillati</taxon>
        <taxon>Bacillota</taxon>
        <taxon>Bacilli</taxon>
        <taxon>Bacillales</taxon>
        <taxon>Paenibacillaceae</taxon>
        <taxon>Paenibacillus</taxon>
    </lineage>
</organism>
<reference evidence="1 2" key="1">
    <citation type="submission" date="2022-09" db="EMBL/GenBank/DDBJ databases">
        <authorList>
            <person name="Han X.L."/>
            <person name="Wang Q."/>
            <person name="Lu T."/>
        </authorList>
    </citation>
    <scope>NUCLEOTIDE SEQUENCE [LARGE SCALE GENOMIC DNA]</scope>
    <source>
        <strain evidence="1 2">WQ 127069</strain>
    </source>
</reference>
<dbReference type="PANTHER" id="PTHR33639:SF2">
    <property type="entry name" value="DUF393 DOMAIN-CONTAINING PROTEIN"/>
    <property type="match status" value="1"/>
</dbReference>
<dbReference type="Proteomes" id="UP001652445">
    <property type="component" value="Unassembled WGS sequence"/>
</dbReference>
<sequence>MTAQNDPKPEQSLETHSIVLFDGVCRFCNGWVQFILRHDQHDTFRFAPLQSDYAIQLLASGILKNENDSLDSVILCEGRSVYTHSSAVLQICKRLGGAWRLLTVFTAIPKPIRDAVYRFIAKRRYRWFGKYDSCMIPSAEIRSKFIG</sequence>
<dbReference type="EMBL" id="JAOQIO010000036">
    <property type="protein sequence ID" value="MCU6793011.1"/>
    <property type="molecule type" value="Genomic_DNA"/>
</dbReference>
<protein>
    <submittedName>
        <fullName evidence="1">Thiol-disulfide oxidoreductase DCC family protein</fullName>
    </submittedName>
</protein>
<dbReference type="InterPro" id="IPR052927">
    <property type="entry name" value="DCC_oxidoreductase"/>
</dbReference>
<dbReference type="InterPro" id="IPR007263">
    <property type="entry name" value="DCC1-like"/>
</dbReference>
<gene>
    <name evidence="1" type="ORF">OB236_12865</name>
</gene>
<evidence type="ECO:0000313" key="1">
    <source>
        <dbReference type="EMBL" id="MCU6793011.1"/>
    </source>
</evidence>
<comment type="caution">
    <text evidence="1">The sequence shown here is derived from an EMBL/GenBank/DDBJ whole genome shotgun (WGS) entry which is preliminary data.</text>
</comment>
<dbReference type="Pfam" id="PF04134">
    <property type="entry name" value="DCC1-like"/>
    <property type="match status" value="1"/>
</dbReference>
<name>A0ABT2UFU4_9BACL</name>
<dbReference type="PANTHER" id="PTHR33639">
    <property type="entry name" value="THIOL-DISULFIDE OXIDOREDUCTASE DCC"/>
    <property type="match status" value="1"/>
</dbReference>
<evidence type="ECO:0000313" key="2">
    <source>
        <dbReference type="Proteomes" id="UP001652445"/>
    </source>
</evidence>
<proteinExistence type="predicted"/>
<accession>A0ABT2UFU4</accession>
<dbReference type="RefSeq" id="WP_262684327.1">
    <property type="nucleotide sequence ID" value="NZ_JAOQIO010000036.1"/>
</dbReference>
<keyword evidence="2" id="KW-1185">Reference proteome</keyword>